<name>A0A066RQ36_9GAMM</name>
<reference evidence="1 2" key="1">
    <citation type="submission" date="2014-04" db="EMBL/GenBank/DDBJ databases">
        <title>Draft genome sequence of Photobacterium halotolerans S2753: a solonamide, ngercheumicin and holomycin producer.</title>
        <authorList>
            <person name="Machado H.R."/>
            <person name="Gram L."/>
        </authorList>
    </citation>
    <scope>NUCLEOTIDE SEQUENCE [LARGE SCALE GENOMIC DNA]</scope>
    <source>
        <strain evidence="1 2">S2753</strain>
    </source>
</reference>
<proteinExistence type="predicted"/>
<dbReference type="RefSeq" id="WP_036756768.1">
    <property type="nucleotide sequence ID" value="NZ_JAGSGC010000022.1"/>
</dbReference>
<gene>
    <name evidence="1" type="ORF">EA58_20255</name>
</gene>
<dbReference type="InterPro" id="IPR011256">
    <property type="entry name" value="Reg_factor_effector_dom_sf"/>
</dbReference>
<evidence type="ECO:0000313" key="1">
    <source>
        <dbReference type="EMBL" id="KDM89787.1"/>
    </source>
</evidence>
<keyword evidence="2" id="KW-1185">Reference proteome</keyword>
<sequence length="153" mass="17439">MQIKETHIGQVLSVRRRLMISEVGPASVDSCRIIQDIIDKSNLHVTGPWHFVADNLPQDNHTEFEIEFCLPVAGECDEFLNDDVQARELTRFQCASAVYEGPLEHLFEKGYQPLVKAIRDQEHSLTGESREVYHTWCGPDSDKNVVEIQFGVQ</sequence>
<dbReference type="Gene3D" id="3.20.80.10">
    <property type="entry name" value="Regulatory factor, effector binding domain"/>
    <property type="match status" value="1"/>
</dbReference>
<comment type="caution">
    <text evidence="1">The sequence shown here is derived from an EMBL/GenBank/DDBJ whole genome shotgun (WGS) entry which is preliminary data.</text>
</comment>
<evidence type="ECO:0008006" key="3">
    <source>
        <dbReference type="Google" id="ProtNLM"/>
    </source>
</evidence>
<accession>A0A066RQ36</accession>
<organism evidence="1 2">
    <name type="scientific">Photobacterium galatheae</name>
    <dbReference type="NCBI Taxonomy" id="1654360"/>
    <lineage>
        <taxon>Bacteria</taxon>
        <taxon>Pseudomonadati</taxon>
        <taxon>Pseudomonadota</taxon>
        <taxon>Gammaproteobacteria</taxon>
        <taxon>Vibrionales</taxon>
        <taxon>Vibrionaceae</taxon>
        <taxon>Photobacterium</taxon>
    </lineage>
</organism>
<evidence type="ECO:0000313" key="2">
    <source>
        <dbReference type="Proteomes" id="UP000027192"/>
    </source>
</evidence>
<dbReference type="SUPFAM" id="SSF55136">
    <property type="entry name" value="Probable bacterial effector-binding domain"/>
    <property type="match status" value="1"/>
</dbReference>
<protein>
    <recommendedName>
        <fullName evidence="3">Bacterial transcription activator effector binding domain-containing protein</fullName>
    </recommendedName>
</protein>
<dbReference type="EMBL" id="JMIB01000043">
    <property type="protein sequence ID" value="KDM89787.1"/>
    <property type="molecule type" value="Genomic_DNA"/>
</dbReference>
<dbReference type="STRING" id="1654360.EA58_20255"/>
<dbReference type="Proteomes" id="UP000027192">
    <property type="component" value="Unassembled WGS sequence"/>
</dbReference>
<dbReference type="AlphaFoldDB" id="A0A066RQ36"/>
<dbReference type="OrthoDB" id="7914880at2"/>